<dbReference type="InterPro" id="IPR015422">
    <property type="entry name" value="PyrdxlP-dep_Trfase_small"/>
</dbReference>
<dbReference type="Gene3D" id="3.40.640.10">
    <property type="entry name" value="Type I PLP-dependent aspartate aminotransferase-like (Major domain)"/>
    <property type="match status" value="1"/>
</dbReference>
<dbReference type="SUPFAM" id="SSF53383">
    <property type="entry name" value="PLP-dependent transferases"/>
    <property type="match status" value="1"/>
</dbReference>
<dbReference type="InterPro" id="IPR005814">
    <property type="entry name" value="Aminotrans_3"/>
</dbReference>
<dbReference type="GO" id="GO:0030170">
    <property type="term" value="F:pyridoxal phosphate binding"/>
    <property type="evidence" value="ECO:0007669"/>
    <property type="project" value="InterPro"/>
</dbReference>
<dbReference type="AlphaFoldDB" id="A0A0F9D1P0"/>
<keyword evidence="2" id="KW-0663">Pyridoxal phosphate</keyword>
<dbReference type="PANTHER" id="PTHR43713:SF3">
    <property type="entry name" value="GLUTAMATE-1-SEMIALDEHYDE 2,1-AMINOMUTASE 1, CHLOROPLASTIC-RELATED"/>
    <property type="match status" value="1"/>
</dbReference>
<organism evidence="3">
    <name type="scientific">marine sediment metagenome</name>
    <dbReference type="NCBI Taxonomy" id="412755"/>
    <lineage>
        <taxon>unclassified sequences</taxon>
        <taxon>metagenomes</taxon>
        <taxon>ecological metagenomes</taxon>
    </lineage>
</organism>
<protein>
    <recommendedName>
        <fullName evidence="4">Glutamate-1-semialdehyde 2,1-aminomutase</fullName>
    </recommendedName>
</protein>
<evidence type="ECO:0008006" key="4">
    <source>
        <dbReference type="Google" id="ProtNLM"/>
    </source>
</evidence>
<evidence type="ECO:0000256" key="1">
    <source>
        <dbReference type="ARBA" id="ARBA00001933"/>
    </source>
</evidence>
<evidence type="ECO:0000256" key="2">
    <source>
        <dbReference type="ARBA" id="ARBA00022898"/>
    </source>
</evidence>
<proteinExistence type="predicted"/>
<comment type="caution">
    <text evidence="3">The sequence shown here is derived from an EMBL/GenBank/DDBJ whole genome shotgun (WGS) entry which is preliminary data.</text>
</comment>
<dbReference type="GO" id="GO:0008483">
    <property type="term" value="F:transaminase activity"/>
    <property type="evidence" value="ECO:0007669"/>
    <property type="project" value="InterPro"/>
</dbReference>
<dbReference type="PANTHER" id="PTHR43713">
    <property type="entry name" value="GLUTAMATE-1-SEMIALDEHYDE 2,1-AMINOMUTASE"/>
    <property type="match status" value="1"/>
</dbReference>
<name>A0A0F9D1P0_9ZZZZ</name>
<feature type="non-terminal residue" evidence="3">
    <location>
        <position position="1"/>
    </location>
</feature>
<feature type="non-terminal residue" evidence="3">
    <location>
        <position position="464"/>
    </location>
</feature>
<dbReference type="Pfam" id="PF00202">
    <property type="entry name" value="Aminotran_3"/>
    <property type="match status" value="1"/>
</dbReference>
<dbReference type="Gene3D" id="3.90.1150.10">
    <property type="entry name" value="Aspartate Aminotransferase, domain 1"/>
    <property type="match status" value="1"/>
</dbReference>
<dbReference type="InterPro" id="IPR015424">
    <property type="entry name" value="PyrdxlP-dep_Trfase"/>
</dbReference>
<reference evidence="3" key="1">
    <citation type="journal article" date="2015" name="Nature">
        <title>Complex archaea that bridge the gap between prokaryotes and eukaryotes.</title>
        <authorList>
            <person name="Spang A."/>
            <person name="Saw J.H."/>
            <person name="Jorgensen S.L."/>
            <person name="Zaremba-Niedzwiedzka K."/>
            <person name="Martijn J."/>
            <person name="Lind A.E."/>
            <person name="van Eijk R."/>
            <person name="Schleper C."/>
            <person name="Guy L."/>
            <person name="Ettema T.J."/>
        </authorList>
    </citation>
    <scope>NUCLEOTIDE SEQUENCE</scope>
</reference>
<evidence type="ECO:0000313" key="3">
    <source>
        <dbReference type="EMBL" id="KKL06023.1"/>
    </source>
</evidence>
<sequence length="464" mass="51040">ATASVTPDNMPQQQVKTVAMPENKRATELPASQTRQLHMQHQSPAMQQHFAQLKADYCAKTSVSKKLVAQHRGYLADCRASAGFRLSSKEMLYPIYAKHCEQARLWDIDGNEYIDITMDFGVNLFGHQAEFVTAALAQQLEQGIQLGLASPLACEVAALISELTGLARVTFCNSGTEAVMTALRLARNHTKRDKIVQFSGAYHGHYDGTLAHSVGQGDIEPMCAGVRQSAVNDNLVLDYGSPQALEIIRANAHTIAAVLVEPVQSRYPEIQPWEFLKELRAITAEHGIALIFDEMITGFRAHPGGVQGLVGIQADMATYGKIVGGGLPIGVVAGSADYLDGIDGGAWQYGDQSYPQADTTFFAGTFCKHPMAMASAKAVLSEIKRQGPQLQQRLTDKTSYLKTTLNRFFTDAMIPIQIEAFSSLFRFRFSQNLDMFFYEMLNRGIFIWEGRNCFLSAAHTDADI</sequence>
<accession>A0A0F9D1P0</accession>
<dbReference type="InterPro" id="IPR015421">
    <property type="entry name" value="PyrdxlP-dep_Trfase_major"/>
</dbReference>
<gene>
    <name evidence="3" type="ORF">LCGC14_2600180</name>
</gene>
<comment type="cofactor">
    <cofactor evidence="1">
        <name>pyridoxal 5'-phosphate</name>
        <dbReference type="ChEBI" id="CHEBI:597326"/>
    </cofactor>
</comment>
<dbReference type="CDD" id="cd00610">
    <property type="entry name" value="OAT_like"/>
    <property type="match status" value="1"/>
</dbReference>
<dbReference type="EMBL" id="LAZR01043885">
    <property type="protein sequence ID" value="KKL06023.1"/>
    <property type="molecule type" value="Genomic_DNA"/>
</dbReference>